<dbReference type="AlphaFoldDB" id="A0AAE6FV83"/>
<organism evidence="3 4">
    <name type="scientific">Myxococcus xanthus</name>
    <dbReference type="NCBI Taxonomy" id="34"/>
    <lineage>
        <taxon>Bacteria</taxon>
        <taxon>Pseudomonadati</taxon>
        <taxon>Myxococcota</taxon>
        <taxon>Myxococcia</taxon>
        <taxon>Myxococcales</taxon>
        <taxon>Cystobacterineae</taxon>
        <taxon>Myxococcaceae</taxon>
        <taxon>Myxococcus</taxon>
    </lineage>
</organism>
<dbReference type="PROSITE" id="PS51257">
    <property type="entry name" value="PROKAR_LIPOPROTEIN"/>
    <property type="match status" value="1"/>
</dbReference>
<feature type="chain" id="PRO_5042176916" description="Lipoprotein" evidence="2">
    <location>
        <begin position="28"/>
        <end position="189"/>
    </location>
</feature>
<proteinExistence type="predicted"/>
<keyword evidence="2" id="KW-0732">Signal</keyword>
<feature type="compositionally biased region" description="Basic and acidic residues" evidence="1">
    <location>
        <begin position="115"/>
        <end position="189"/>
    </location>
</feature>
<feature type="region of interest" description="Disordered" evidence="1">
    <location>
        <begin position="107"/>
        <end position="189"/>
    </location>
</feature>
<evidence type="ECO:0000256" key="1">
    <source>
        <dbReference type="SAM" id="MobiDB-lite"/>
    </source>
</evidence>
<dbReference type="EMBL" id="CP017174">
    <property type="protein sequence ID" value="QDE65549.1"/>
    <property type="molecule type" value="Genomic_DNA"/>
</dbReference>
<name>A0AAE6FV83_MYXXA</name>
<sequence length="189" mass="20672">MLDTKNVMRIICLVLLGVLGGCTQASSGDATSTVRWGNGGRWTAGAITDAIVGAPVGATVSAVVGVTTLTAGAYCETSPGACSEVPRSVLSLSPTVLPEARWMLAAEHTKGKRSSTWDKHTKTRSGGKEKKDERMRFSHGADDSGKEKKEEAKRKKEEEKRQKEEARLKKEEERIKREEDRRKKESAKK</sequence>
<protein>
    <recommendedName>
        <fullName evidence="5">Lipoprotein</fullName>
    </recommendedName>
</protein>
<evidence type="ECO:0000313" key="3">
    <source>
        <dbReference type="EMBL" id="QDE65549.1"/>
    </source>
</evidence>
<evidence type="ECO:0000256" key="2">
    <source>
        <dbReference type="SAM" id="SignalP"/>
    </source>
</evidence>
<reference evidence="3 4" key="1">
    <citation type="journal article" date="2019" name="Science">
        <title>Social genes are selection hotspots in kin groups of a soil microbe.</title>
        <authorList>
            <person name="Wielgoss S."/>
            <person name="Wolfensberger R."/>
            <person name="Sun L."/>
            <person name="Fiegna F."/>
            <person name="Velicer G.J."/>
        </authorList>
    </citation>
    <scope>NUCLEOTIDE SEQUENCE [LARGE SCALE GENOMIC DNA]</scope>
    <source>
        <strain evidence="3 4">MC3.5.9c15</strain>
    </source>
</reference>
<feature type="signal peptide" evidence="2">
    <location>
        <begin position="1"/>
        <end position="27"/>
    </location>
</feature>
<dbReference type="RefSeq" id="WP_140786524.1">
    <property type="nucleotide sequence ID" value="NZ_CP017169.1"/>
</dbReference>
<evidence type="ECO:0008006" key="5">
    <source>
        <dbReference type="Google" id="ProtNLM"/>
    </source>
</evidence>
<evidence type="ECO:0000313" key="4">
    <source>
        <dbReference type="Proteomes" id="UP000320179"/>
    </source>
</evidence>
<accession>A0AAE6FV83</accession>
<gene>
    <name evidence="3" type="ORF">BHS09_00175</name>
</gene>
<dbReference type="Proteomes" id="UP000320179">
    <property type="component" value="Chromosome"/>
</dbReference>